<keyword evidence="2" id="KW-1185">Reference proteome</keyword>
<organism evidence="1 2">
    <name type="scientific">Schizopora paradoxa</name>
    <dbReference type="NCBI Taxonomy" id="27342"/>
    <lineage>
        <taxon>Eukaryota</taxon>
        <taxon>Fungi</taxon>
        <taxon>Dikarya</taxon>
        <taxon>Basidiomycota</taxon>
        <taxon>Agaricomycotina</taxon>
        <taxon>Agaricomycetes</taxon>
        <taxon>Hymenochaetales</taxon>
        <taxon>Schizoporaceae</taxon>
        <taxon>Schizopora</taxon>
    </lineage>
</organism>
<sequence length="468" mass="49455">MLLVLFHCAFGKNDWSKACINGTCSFDIDESDDGMGGTVEISGSSSSISDITPAAGWHILNCTGSTNDQTLLMVCANESLGCAHLFQNGAQDTIVRLPVDCGSGPFARVADHWIPEDQSHPANISRRNTTFPQIHSLRIDDHFEMSSGIHGNVSFEIRAQGGLHNVNGKQRKRQSGVGQETETFGIVNPFVLFDDGLSCPDGNGDMVTSSLTGGFNLNSTFTSNLLVVSEGTLVPPTVTFLTLSVSSTGNIEGSISMVATLEGTIPVTGKELVQTALPSFFNDGIVSVVPSFVVTAEALVTTIEFNFPTNNPTSSAVISLPPGEFNLSMIPSANSSLEFELNPSLGFAVAFGETVEIALSHELLYSGTMSAIPVPGNSIQVESEISRRFVVEVACNGPFLQTNLSANDIIMILEDDAMLSNTSSVVALGLSPLKARSEISPVSKRDAFDCPPPAAVTRSPIIIQGSTS</sequence>
<evidence type="ECO:0000313" key="1">
    <source>
        <dbReference type="EMBL" id="KLO09615.1"/>
    </source>
</evidence>
<evidence type="ECO:0000313" key="2">
    <source>
        <dbReference type="Proteomes" id="UP000053477"/>
    </source>
</evidence>
<reference evidence="1 2" key="1">
    <citation type="submission" date="2015-04" db="EMBL/GenBank/DDBJ databases">
        <title>Complete genome sequence of Schizopora paradoxa KUC8140, a cosmopolitan wood degrader in East Asia.</title>
        <authorList>
            <consortium name="DOE Joint Genome Institute"/>
            <person name="Min B."/>
            <person name="Park H."/>
            <person name="Jang Y."/>
            <person name="Kim J.-J."/>
            <person name="Kim K.H."/>
            <person name="Pangilinan J."/>
            <person name="Lipzen A."/>
            <person name="Riley R."/>
            <person name="Grigoriev I.V."/>
            <person name="Spatafora J.W."/>
            <person name="Choi I.-G."/>
        </authorList>
    </citation>
    <scope>NUCLEOTIDE SEQUENCE [LARGE SCALE GENOMIC DNA]</scope>
    <source>
        <strain evidence="1 2">KUC8140</strain>
    </source>
</reference>
<dbReference type="InParanoid" id="A0A0H2RCQ6"/>
<name>A0A0H2RCQ6_9AGAM</name>
<dbReference type="OrthoDB" id="73875at2759"/>
<proteinExistence type="predicted"/>
<dbReference type="Proteomes" id="UP000053477">
    <property type="component" value="Unassembled WGS sequence"/>
</dbReference>
<dbReference type="EMBL" id="KQ086050">
    <property type="protein sequence ID" value="KLO09615.1"/>
    <property type="molecule type" value="Genomic_DNA"/>
</dbReference>
<dbReference type="AlphaFoldDB" id="A0A0H2RCQ6"/>
<protein>
    <submittedName>
        <fullName evidence="1">Uncharacterized protein</fullName>
    </submittedName>
</protein>
<dbReference type="STRING" id="27342.A0A0H2RCQ6"/>
<accession>A0A0H2RCQ6</accession>
<gene>
    <name evidence="1" type="ORF">SCHPADRAFT_943481</name>
</gene>